<name>A0A974BNL5_XENLA</name>
<organism evidence="1">
    <name type="scientific">Xenopus laevis</name>
    <name type="common">African clawed frog</name>
    <dbReference type="NCBI Taxonomy" id="8355"/>
    <lineage>
        <taxon>Eukaryota</taxon>
        <taxon>Metazoa</taxon>
        <taxon>Chordata</taxon>
        <taxon>Craniata</taxon>
        <taxon>Vertebrata</taxon>
        <taxon>Euteleostomi</taxon>
        <taxon>Amphibia</taxon>
        <taxon>Batrachia</taxon>
        <taxon>Anura</taxon>
        <taxon>Pipoidea</taxon>
        <taxon>Pipidae</taxon>
        <taxon>Xenopodinae</taxon>
        <taxon>Xenopus</taxon>
        <taxon>Xenopus</taxon>
    </lineage>
</organism>
<proteinExistence type="predicted"/>
<dbReference type="AlphaFoldDB" id="A0A974BNL5"/>
<sequence length="74" mass="8253">MDILSSGICREFTFKPSGMFSKSSLPASVIQAAKDRGAVYKQSPLCEKDNNFRKTSIPYLLNTYESVHWGKYGG</sequence>
<evidence type="ECO:0000313" key="1">
    <source>
        <dbReference type="EMBL" id="OCT55420.1"/>
    </source>
</evidence>
<dbReference type="Proteomes" id="UP000694892">
    <property type="component" value="Unassembled WGS sequence"/>
</dbReference>
<dbReference type="EMBL" id="KV491988">
    <property type="protein sequence ID" value="OCT55420.1"/>
    <property type="molecule type" value="Genomic_DNA"/>
</dbReference>
<gene>
    <name evidence="1" type="ORF">XELAEV_18002175mg</name>
</gene>
<reference evidence="1" key="1">
    <citation type="submission" date="2016-05" db="EMBL/GenBank/DDBJ databases">
        <title>WGS assembly of Xenopus laevis.</title>
        <authorList>
            <person name="Session A."/>
            <person name="Uno Y."/>
            <person name="Kwon T."/>
            <person name="Chapman J."/>
            <person name="Toyoda A."/>
            <person name="Takahashi S."/>
            <person name="Fukui A."/>
            <person name="Hikosaka A."/>
            <person name="Putnam N."/>
            <person name="Stites J."/>
            <person name="Van Heeringen S."/>
            <person name="Quigley I."/>
            <person name="Heinz S."/>
            <person name="Hellsten U."/>
            <person name="Lyons J."/>
            <person name="Suzuki A."/>
            <person name="Kondo M."/>
            <person name="Ogino H."/>
            <person name="Ochi H."/>
            <person name="Bogdanovic O."/>
            <person name="Lister R."/>
            <person name="Georgiou G."/>
            <person name="Paranjpe S."/>
            <person name="Van Kruijsbergen I."/>
            <person name="Mozaffari S."/>
            <person name="Shu S."/>
            <person name="Schmutz J."/>
            <person name="Jenkins J."/>
            <person name="Grimwood J."/>
            <person name="Carlson J."/>
            <person name="Mitros T."/>
            <person name="Simakov O."/>
            <person name="Heald R."/>
            <person name="Miller K."/>
            <person name="Haudenschild C."/>
            <person name="Kuroki Y."/>
            <person name="Tanaka T."/>
            <person name="Michiue T."/>
            <person name="Watanabe M."/>
            <person name="Kinoshita T."/>
            <person name="Ohta Y."/>
            <person name="Mawaribuchi S."/>
            <person name="Suzuki Y."/>
            <person name="Haramoto Y."/>
            <person name="Yamamoto T."/>
            <person name="Takagi C."/>
            <person name="Kitzman J."/>
            <person name="Shendure J."/>
            <person name="Nakayama T."/>
            <person name="Izutsu Y."/>
            <person name="Robert J."/>
            <person name="Dichmann D."/>
            <person name="Flajnik M."/>
            <person name="Houston D."/>
            <person name="Marcotte E."/>
            <person name="Wallingford J."/>
            <person name="Ito Y."/>
            <person name="Asashima M."/>
            <person name="Ueno N."/>
            <person name="Matsuda Y."/>
            <person name="Jan Veenstra G."/>
            <person name="Fujiyama A."/>
            <person name="Harland R."/>
            <person name="Taira M."/>
            <person name="Rokhsar D.S."/>
        </authorList>
    </citation>
    <scope>NUCLEOTIDE SEQUENCE</scope>
    <source>
        <strain evidence="1">J</strain>
        <tissue evidence="1">Blood</tissue>
    </source>
</reference>
<accession>A0A974BNL5</accession>
<protein>
    <submittedName>
        <fullName evidence="1">Uncharacterized protein</fullName>
    </submittedName>
</protein>